<evidence type="ECO:0000256" key="3">
    <source>
        <dbReference type="ARBA" id="ARBA00022630"/>
    </source>
</evidence>
<gene>
    <name evidence="8" type="ORF">L5G33_11785</name>
</gene>
<organism evidence="8 9">
    <name type="scientific">Gordonia liuliyuniae</name>
    <dbReference type="NCBI Taxonomy" id="2911517"/>
    <lineage>
        <taxon>Bacteria</taxon>
        <taxon>Bacillati</taxon>
        <taxon>Actinomycetota</taxon>
        <taxon>Actinomycetes</taxon>
        <taxon>Mycobacteriales</taxon>
        <taxon>Gordoniaceae</taxon>
        <taxon>Gordonia</taxon>
    </lineage>
</organism>
<evidence type="ECO:0000313" key="8">
    <source>
        <dbReference type="EMBL" id="MCF8589140.1"/>
    </source>
</evidence>
<dbReference type="PRINTS" id="PR00411">
    <property type="entry name" value="PNDRDTASEI"/>
</dbReference>
<dbReference type="InterPro" id="IPR036188">
    <property type="entry name" value="FAD/NAD-bd_sf"/>
</dbReference>
<dbReference type="Gene3D" id="3.50.50.60">
    <property type="entry name" value="FAD/NAD(P)-binding domain"/>
    <property type="match status" value="2"/>
</dbReference>
<dbReference type="InterPro" id="IPR020946">
    <property type="entry name" value="Flavin_mOase-like"/>
</dbReference>
<dbReference type="SUPFAM" id="SSF51905">
    <property type="entry name" value="FAD/NAD(P)-binding domain"/>
    <property type="match status" value="1"/>
</dbReference>
<evidence type="ECO:0000256" key="6">
    <source>
        <dbReference type="ARBA" id="ARBA00023002"/>
    </source>
</evidence>
<protein>
    <submittedName>
        <fullName evidence="8">NAD(P)/FAD-dependent oxidoreductase</fullName>
    </submittedName>
</protein>
<dbReference type="Proteomes" id="UP001200110">
    <property type="component" value="Unassembled WGS sequence"/>
</dbReference>
<dbReference type="PRINTS" id="PR00368">
    <property type="entry name" value="FADPNR"/>
</dbReference>
<reference evidence="8 9" key="1">
    <citation type="submission" date="2022-01" db="EMBL/GenBank/DDBJ databases">
        <authorList>
            <person name="Huang Y."/>
        </authorList>
    </citation>
    <scope>NUCLEOTIDE SEQUENCE [LARGE SCALE GENOMIC DNA]</scope>
    <source>
        <strain evidence="8 9">HY366</strain>
    </source>
</reference>
<evidence type="ECO:0000256" key="4">
    <source>
        <dbReference type="ARBA" id="ARBA00022827"/>
    </source>
</evidence>
<evidence type="ECO:0000256" key="1">
    <source>
        <dbReference type="ARBA" id="ARBA00001974"/>
    </source>
</evidence>
<accession>A0ABS9IU94</accession>
<dbReference type="PANTHER" id="PTHR43098:SF4">
    <property type="entry name" value="BLR3857 PROTEIN"/>
    <property type="match status" value="1"/>
</dbReference>
<keyword evidence="6" id="KW-0560">Oxidoreductase</keyword>
<keyword evidence="9" id="KW-1185">Reference proteome</keyword>
<proteinExistence type="inferred from homology"/>
<comment type="cofactor">
    <cofactor evidence="1">
        <name>FAD</name>
        <dbReference type="ChEBI" id="CHEBI:57692"/>
    </cofactor>
</comment>
<dbReference type="Pfam" id="PF13450">
    <property type="entry name" value="NAD_binding_8"/>
    <property type="match status" value="1"/>
</dbReference>
<keyword evidence="7" id="KW-0503">Monooxygenase</keyword>
<name>A0ABS9IU94_9ACTN</name>
<evidence type="ECO:0000313" key="9">
    <source>
        <dbReference type="Proteomes" id="UP001200110"/>
    </source>
</evidence>
<dbReference type="Pfam" id="PF00743">
    <property type="entry name" value="FMO-like"/>
    <property type="match status" value="1"/>
</dbReference>
<keyword evidence="5" id="KW-0521">NADP</keyword>
<keyword evidence="3" id="KW-0285">Flavoprotein</keyword>
<dbReference type="EMBL" id="JAKKOR010000008">
    <property type="protein sequence ID" value="MCF8589140.1"/>
    <property type="molecule type" value="Genomic_DNA"/>
</dbReference>
<keyword evidence="4" id="KW-0274">FAD</keyword>
<dbReference type="RefSeq" id="WP_236998376.1">
    <property type="nucleotide sequence ID" value="NZ_JAKKOR010000008.1"/>
</dbReference>
<evidence type="ECO:0000256" key="5">
    <source>
        <dbReference type="ARBA" id="ARBA00022857"/>
    </source>
</evidence>
<evidence type="ECO:0000256" key="7">
    <source>
        <dbReference type="ARBA" id="ARBA00023033"/>
    </source>
</evidence>
<dbReference type="InterPro" id="IPR050775">
    <property type="entry name" value="FAD-binding_Monooxygenases"/>
</dbReference>
<evidence type="ECO:0000256" key="2">
    <source>
        <dbReference type="ARBA" id="ARBA00010139"/>
    </source>
</evidence>
<comment type="caution">
    <text evidence="8">The sequence shown here is derived from an EMBL/GenBank/DDBJ whole genome shotgun (WGS) entry which is preliminary data.</text>
</comment>
<comment type="similarity">
    <text evidence="2">Belongs to the FAD-binding monooxygenase family.</text>
</comment>
<sequence length="613" mass="68922">MSDQNIGVADPHSFIPARRVEQLEAFREKYAAERDKRLTKEGADQFQAIDFTGKFADFDADPHVDGPRTSEPVSLDLDVLVIGAGFMGMTAGIELEKIGITDYKILDVAADFGGTWYWNRYPGVRCDVESYIYLPYLEETGYVPTERYIRGSEIFAYCQSLARKHGLYDHAVFQTRVTDMEWNEDTARWAVRTDAGDEFRARFVATQSGLFTRPHLPGIPGIETFAGHSFHTSRWDYAYTGGDDSGNLEGLRGKKVAIIGTGATGLQVIPQIADFADELVVYQRTPTQVMPRQNAETDLEWFSALTPGWHRERRAAFDKCVQDRATLSDVDDGWVKFAKYQMDAVFEAGGENPSIEQLIDAMERSDYEWNEMLRDRVDAIVADESKADKLKTYYRTMCKRPGFSDEYLPAFNKDSVDIVDTASTPIERITETGIVADGQEREFDLIIYATGFQGGRTWTDKAGYDVLGRNGNRLSKKFADGLSTLHGFLSKDFPNLFLLGFTQTATITNIAHLIDEQARHMMYLIDTCVSSGARTIEPTAEAEQAWGKVMSDQTATRTDWLLTCTPGLYNNEGKITDSRNPLVTGVFVPGFQYFDLLEDWRADGNLEGLVTEH</sequence>
<dbReference type="PANTHER" id="PTHR43098">
    <property type="entry name" value="L-ORNITHINE N(5)-MONOOXYGENASE-RELATED"/>
    <property type="match status" value="1"/>
</dbReference>